<dbReference type="RefSeq" id="WP_343211404.1">
    <property type="nucleotide sequence ID" value="NZ_CP123587.1"/>
</dbReference>
<dbReference type="Gene3D" id="3.40.30.10">
    <property type="entry name" value="Glutaredoxin"/>
    <property type="match status" value="1"/>
</dbReference>
<dbReference type="Pfam" id="PF13462">
    <property type="entry name" value="Thioredoxin_4"/>
    <property type="match status" value="1"/>
</dbReference>
<dbReference type="CDD" id="cd02972">
    <property type="entry name" value="DsbA_family"/>
    <property type="match status" value="1"/>
</dbReference>
<proteinExistence type="predicted"/>
<sequence length="186" mass="20631">MNQVTTIPDPLVWGQGGPVFEVFLEPTCPFSAIAFGKLPSLQKEFGEKGLVLKVWLQSQPWHMFSGIICRAILAASCRADGKASAWAVMEAIYAQRESFEFEHHCSGPNMDVTPNALIERIESVGSVPLKVQFARHDLDREIKRHVKYARQNGIQASPTFMINGIVDPGLGSRDPIGNWVDALRKV</sequence>
<keyword evidence="3" id="KW-1185">Reference proteome</keyword>
<feature type="domain" description="Thioredoxin-like fold" evidence="1">
    <location>
        <begin position="20"/>
        <end position="165"/>
    </location>
</feature>
<dbReference type="InterPro" id="IPR036249">
    <property type="entry name" value="Thioredoxin-like_sf"/>
</dbReference>
<protein>
    <submittedName>
        <fullName evidence="2">Thioredoxin domain-containing protein</fullName>
    </submittedName>
</protein>
<geneLocation type="plasmid" evidence="2 3">
    <name>unnamed3</name>
</geneLocation>
<evidence type="ECO:0000259" key="1">
    <source>
        <dbReference type="Pfam" id="PF13462"/>
    </source>
</evidence>
<evidence type="ECO:0000313" key="3">
    <source>
        <dbReference type="Proteomes" id="UP001623232"/>
    </source>
</evidence>
<dbReference type="Proteomes" id="UP001623232">
    <property type="component" value="Plasmid unnamed3"/>
</dbReference>
<dbReference type="PANTHER" id="PTHR33875">
    <property type="entry name" value="OS09G0542200 PROTEIN"/>
    <property type="match status" value="1"/>
</dbReference>
<dbReference type="PANTHER" id="PTHR33875:SF2">
    <property type="entry name" value="ACR183CP"/>
    <property type="match status" value="1"/>
</dbReference>
<dbReference type="InterPro" id="IPR012336">
    <property type="entry name" value="Thioredoxin-like_fold"/>
</dbReference>
<organism evidence="2 3">
    <name type="scientific">Aliisedimentitalea scapharcae</name>
    <dbReference type="NCBI Taxonomy" id="1524259"/>
    <lineage>
        <taxon>Bacteria</taxon>
        <taxon>Pseudomonadati</taxon>
        <taxon>Pseudomonadota</taxon>
        <taxon>Alphaproteobacteria</taxon>
        <taxon>Rhodobacterales</taxon>
        <taxon>Roseobacteraceae</taxon>
        <taxon>Aliisedimentitalea</taxon>
    </lineage>
</organism>
<evidence type="ECO:0000313" key="2">
    <source>
        <dbReference type="EMBL" id="WZK91501.1"/>
    </source>
</evidence>
<dbReference type="EMBL" id="CP123587">
    <property type="protein sequence ID" value="WZK91501.1"/>
    <property type="molecule type" value="Genomic_DNA"/>
</dbReference>
<reference evidence="2 3" key="1">
    <citation type="submission" date="2023-04" db="EMBL/GenBank/DDBJ databases">
        <title>Complete genome sequence of Alisedimentitalea scapharcae.</title>
        <authorList>
            <person name="Rong J.-C."/>
            <person name="Yi M.-L."/>
            <person name="Zhao Q."/>
        </authorList>
    </citation>
    <scope>NUCLEOTIDE SEQUENCE [LARGE SCALE GENOMIC DNA]</scope>
    <source>
        <strain evidence="2 3">KCTC 42119</strain>
        <plasmid evidence="2 3">unnamed3</plasmid>
    </source>
</reference>
<keyword evidence="2" id="KW-0614">Plasmid</keyword>
<name>A0ABZ2XZH4_9RHOB</name>
<dbReference type="SUPFAM" id="SSF52833">
    <property type="entry name" value="Thioredoxin-like"/>
    <property type="match status" value="1"/>
</dbReference>
<gene>
    <name evidence="2" type="ORF">QEZ52_23015</name>
</gene>
<accession>A0ABZ2XZH4</accession>